<gene>
    <name evidence="2" type="ORF">SAMN05518683_11853</name>
</gene>
<dbReference type="Proteomes" id="UP000198892">
    <property type="component" value="Unassembled WGS sequence"/>
</dbReference>
<accession>A0A1I5W318</accession>
<evidence type="ECO:0000313" key="3">
    <source>
        <dbReference type="Proteomes" id="UP000198892"/>
    </source>
</evidence>
<evidence type="ECO:0000256" key="1">
    <source>
        <dbReference type="SAM" id="MobiDB-lite"/>
    </source>
</evidence>
<dbReference type="PANTHER" id="PTHR38433:SF1">
    <property type="entry name" value="DUF1641 DOMAIN-CONTAINING PROTEIN"/>
    <property type="match status" value="1"/>
</dbReference>
<feature type="compositionally biased region" description="Basic and acidic residues" evidence="1">
    <location>
        <begin position="1"/>
        <end position="13"/>
    </location>
</feature>
<organism evidence="2 3">
    <name type="scientific">Salibacterium halotolerans</name>
    <dbReference type="NCBI Taxonomy" id="1884432"/>
    <lineage>
        <taxon>Bacteria</taxon>
        <taxon>Bacillati</taxon>
        <taxon>Bacillota</taxon>
        <taxon>Bacilli</taxon>
        <taxon>Bacillales</taxon>
        <taxon>Bacillaceae</taxon>
    </lineage>
</organism>
<name>A0A1I5W318_9BACI</name>
<dbReference type="OrthoDB" id="147801at2"/>
<proteinExistence type="predicted"/>
<dbReference type="InterPro" id="IPR012440">
    <property type="entry name" value="DUF1641"/>
</dbReference>
<dbReference type="EMBL" id="FOXD01000018">
    <property type="protein sequence ID" value="SFQ14099.1"/>
    <property type="molecule type" value="Genomic_DNA"/>
</dbReference>
<dbReference type="RefSeq" id="WP_093338457.1">
    <property type="nucleotide sequence ID" value="NZ_FOXD01000018.1"/>
</dbReference>
<dbReference type="STRING" id="1884432.SAMN05518683_11853"/>
<protein>
    <submittedName>
        <fullName evidence="2">Uncharacterized conserved protein YjgD, DUF1641 family</fullName>
    </submittedName>
</protein>
<evidence type="ECO:0000313" key="2">
    <source>
        <dbReference type="EMBL" id="SFQ14099.1"/>
    </source>
</evidence>
<keyword evidence="3" id="KW-1185">Reference proteome</keyword>
<reference evidence="3" key="1">
    <citation type="submission" date="2016-10" db="EMBL/GenBank/DDBJ databases">
        <authorList>
            <person name="Varghese N."/>
            <person name="Submissions S."/>
        </authorList>
    </citation>
    <scope>NUCLEOTIDE SEQUENCE [LARGE SCALE GENOMIC DNA]</scope>
    <source>
        <strain evidence="3">S7</strain>
    </source>
</reference>
<dbReference type="Pfam" id="PF07849">
    <property type="entry name" value="DUF1641"/>
    <property type="match status" value="1"/>
</dbReference>
<dbReference type="AlphaFoldDB" id="A0A1I5W318"/>
<sequence>MAEKIQHIQKQERTEEEQREQDLREIEDALVENKEVILKSLFTLKHADDRGVISLLHGLFADGDKVLKVLADTLNNEENTKAIRHLLLLMGVAGKLDVEKVEPLLLKVNEGLRRVGEAGDTEEKTGYMDLVKSLKDPEVNRAVTLLLTFLKGMGQEVEEERKTGKTPPD</sequence>
<dbReference type="PANTHER" id="PTHR38433">
    <property type="match status" value="1"/>
</dbReference>
<feature type="region of interest" description="Disordered" evidence="1">
    <location>
        <begin position="1"/>
        <end position="20"/>
    </location>
</feature>